<sequence>MPPISNEAKGKFLERLKGFSPEESEFRKFARDPERTAPQALIKNHLKAGRFLLSYKDEERRAADGRGPSSDEDSSSDEKPSPKAKNTKPPVEERLKLYWDAESLHIIDYLARDEWSRHLSLMTDPEEVCERTPTLDGLTAHMGSWQKIGVAKILESFNSPLRGLILGDETGLGKSLTALVAALEKRNEMLPHCGPVLVIARPGCVDQWYEEIQKRFDK</sequence>
<evidence type="ECO:0000259" key="4">
    <source>
        <dbReference type="Pfam" id="PF00176"/>
    </source>
</evidence>
<accession>A0A8H4JDZ7</accession>
<feature type="compositionally biased region" description="Basic and acidic residues" evidence="3">
    <location>
        <begin position="24"/>
        <end position="35"/>
    </location>
</feature>
<evidence type="ECO:0000313" key="5">
    <source>
        <dbReference type="EMBL" id="KAF4421275.1"/>
    </source>
</evidence>
<dbReference type="InterPro" id="IPR027417">
    <property type="entry name" value="P-loop_NTPase"/>
</dbReference>
<dbReference type="AlphaFoldDB" id="A0A8H4JDZ7"/>
<keyword evidence="1" id="KW-0547">Nucleotide-binding</keyword>
<protein>
    <recommendedName>
        <fullName evidence="4">SNF2 N-terminal domain-containing protein</fullName>
    </recommendedName>
</protein>
<feature type="region of interest" description="Disordered" evidence="3">
    <location>
        <begin position="22"/>
        <end position="41"/>
    </location>
</feature>
<dbReference type="Pfam" id="PF00176">
    <property type="entry name" value="SNF2-rel_dom"/>
    <property type="match status" value="1"/>
</dbReference>
<evidence type="ECO:0000256" key="2">
    <source>
        <dbReference type="ARBA" id="ARBA00022840"/>
    </source>
</evidence>
<feature type="region of interest" description="Disordered" evidence="3">
    <location>
        <begin position="57"/>
        <end position="90"/>
    </location>
</feature>
<dbReference type="GO" id="GO:0005524">
    <property type="term" value="F:ATP binding"/>
    <property type="evidence" value="ECO:0007669"/>
    <property type="project" value="InterPro"/>
</dbReference>
<comment type="caution">
    <text evidence="5">The sequence shown here is derived from an EMBL/GenBank/DDBJ whole genome shotgun (WGS) entry which is preliminary data.</text>
</comment>
<evidence type="ECO:0000256" key="3">
    <source>
        <dbReference type="SAM" id="MobiDB-lite"/>
    </source>
</evidence>
<dbReference type="Gene3D" id="3.40.50.10810">
    <property type="entry name" value="Tandem AAA-ATPase domain"/>
    <property type="match status" value="1"/>
</dbReference>
<feature type="non-terminal residue" evidence="5">
    <location>
        <position position="1"/>
    </location>
</feature>
<dbReference type="Proteomes" id="UP000605986">
    <property type="component" value="Unassembled WGS sequence"/>
</dbReference>
<dbReference type="OrthoDB" id="5107025at2759"/>
<evidence type="ECO:0000256" key="1">
    <source>
        <dbReference type="ARBA" id="ARBA00022741"/>
    </source>
</evidence>
<dbReference type="InterPro" id="IPR038718">
    <property type="entry name" value="SNF2-like_sf"/>
</dbReference>
<dbReference type="InterPro" id="IPR000330">
    <property type="entry name" value="SNF2_N"/>
</dbReference>
<keyword evidence="6" id="KW-1185">Reference proteome</keyword>
<evidence type="ECO:0000313" key="6">
    <source>
        <dbReference type="Proteomes" id="UP000605986"/>
    </source>
</evidence>
<keyword evidence="2" id="KW-0067">ATP-binding</keyword>
<gene>
    <name evidence="5" type="ORF">F53441_14357</name>
</gene>
<reference evidence="5" key="1">
    <citation type="submission" date="2020-01" db="EMBL/GenBank/DDBJ databases">
        <title>Identification and distribution of gene clusters putatively required for synthesis of sphingolipid metabolism inhibitors in phylogenetically diverse species of the filamentous fungus Fusarium.</title>
        <authorList>
            <person name="Kim H.-S."/>
            <person name="Busman M."/>
            <person name="Brown D.W."/>
            <person name="Divon H."/>
            <person name="Uhlig S."/>
            <person name="Proctor R.H."/>
        </authorList>
    </citation>
    <scope>NUCLEOTIDE SEQUENCE</scope>
    <source>
        <strain evidence="5">NRRL 53441</strain>
    </source>
</reference>
<dbReference type="EMBL" id="JAADJG010001208">
    <property type="protein sequence ID" value="KAF4421275.1"/>
    <property type="molecule type" value="Genomic_DNA"/>
</dbReference>
<name>A0A8H4JDZ7_9HYPO</name>
<organism evidence="5 6">
    <name type="scientific">Fusarium austroafricanum</name>
    <dbReference type="NCBI Taxonomy" id="2364996"/>
    <lineage>
        <taxon>Eukaryota</taxon>
        <taxon>Fungi</taxon>
        <taxon>Dikarya</taxon>
        <taxon>Ascomycota</taxon>
        <taxon>Pezizomycotina</taxon>
        <taxon>Sordariomycetes</taxon>
        <taxon>Hypocreomycetidae</taxon>
        <taxon>Hypocreales</taxon>
        <taxon>Nectriaceae</taxon>
        <taxon>Fusarium</taxon>
        <taxon>Fusarium concolor species complex</taxon>
    </lineage>
</organism>
<feature type="domain" description="SNF2 N-terminal" evidence="4">
    <location>
        <begin position="146"/>
        <end position="214"/>
    </location>
</feature>
<dbReference type="SUPFAM" id="SSF52540">
    <property type="entry name" value="P-loop containing nucleoside triphosphate hydrolases"/>
    <property type="match status" value="1"/>
</dbReference>
<proteinExistence type="predicted"/>